<sequence>MIKWRCCPELVQFYGFISVEVLLDTQPGSPKNCPGAKGGRSPGCDVDTTGPMPYRLDYEYWDNCVECVLCRQQVRNPPMLGMFWGGLVFPRPRTQRVQGNPLFAGSGRLRRTGSCPMAEYYTTDIADREEEHEVTRAQVLILSPKSGLGTGLGLVALGKDDWIAWCWTLGPPV</sequence>
<comment type="caution">
    <text evidence="1">The sequence shown here is derived from an EMBL/GenBank/DDBJ whole genome shotgun (WGS) entry which is preliminary data.</text>
</comment>
<name>A0ABQ7DZT8_BRACR</name>
<gene>
    <name evidence="1" type="ORF">DY000_02030737</name>
</gene>
<accession>A0ABQ7DZT8</accession>
<evidence type="ECO:0000313" key="2">
    <source>
        <dbReference type="Proteomes" id="UP000266723"/>
    </source>
</evidence>
<proteinExistence type="predicted"/>
<keyword evidence="2" id="KW-1185">Reference proteome</keyword>
<protein>
    <submittedName>
        <fullName evidence="1">Uncharacterized protein</fullName>
    </submittedName>
</protein>
<dbReference type="Proteomes" id="UP000266723">
    <property type="component" value="Unassembled WGS sequence"/>
</dbReference>
<organism evidence="1 2">
    <name type="scientific">Brassica cretica</name>
    <name type="common">Mustard</name>
    <dbReference type="NCBI Taxonomy" id="69181"/>
    <lineage>
        <taxon>Eukaryota</taxon>
        <taxon>Viridiplantae</taxon>
        <taxon>Streptophyta</taxon>
        <taxon>Embryophyta</taxon>
        <taxon>Tracheophyta</taxon>
        <taxon>Spermatophyta</taxon>
        <taxon>Magnoliopsida</taxon>
        <taxon>eudicotyledons</taxon>
        <taxon>Gunneridae</taxon>
        <taxon>Pentapetalae</taxon>
        <taxon>rosids</taxon>
        <taxon>malvids</taxon>
        <taxon>Brassicales</taxon>
        <taxon>Brassicaceae</taxon>
        <taxon>Brassiceae</taxon>
        <taxon>Brassica</taxon>
    </lineage>
</organism>
<reference evidence="1 2" key="1">
    <citation type="journal article" date="2020" name="BMC Genomics">
        <title>Intraspecific diversification of the crop wild relative Brassica cretica Lam. using demographic model selection.</title>
        <authorList>
            <person name="Kioukis A."/>
            <person name="Michalopoulou V.A."/>
            <person name="Briers L."/>
            <person name="Pirintsos S."/>
            <person name="Studholme D.J."/>
            <person name="Pavlidis P."/>
            <person name="Sarris P.F."/>
        </authorList>
    </citation>
    <scope>NUCLEOTIDE SEQUENCE [LARGE SCALE GENOMIC DNA]</scope>
    <source>
        <strain evidence="2">cv. PFS-1207/04</strain>
    </source>
</reference>
<evidence type="ECO:0000313" key="1">
    <source>
        <dbReference type="EMBL" id="KAF3582725.1"/>
    </source>
</evidence>
<dbReference type="EMBL" id="QGKV02000649">
    <property type="protein sequence ID" value="KAF3582725.1"/>
    <property type="molecule type" value="Genomic_DNA"/>
</dbReference>